<reference evidence="3" key="1">
    <citation type="submission" date="2015-03" db="EMBL/GenBank/DDBJ databases">
        <authorList>
            <consortium name="Pathogen Informatics"/>
        </authorList>
    </citation>
    <scope>NUCLEOTIDE SEQUENCE [LARGE SCALE GENOMIC DNA]</scope>
    <source>
        <strain evidence="3">N09902308</strain>
    </source>
</reference>
<feature type="compositionally biased region" description="Polar residues" evidence="1">
    <location>
        <begin position="9"/>
        <end position="20"/>
    </location>
</feature>
<name>A0A916LE42_MYCTX</name>
<dbReference type="AlphaFoldDB" id="A0A916LE42"/>
<dbReference type="EMBL" id="CSBK01002253">
    <property type="protein sequence ID" value="COZ64389.1"/>
    <property type="molecule type" value="Genomic_DNA"/>
</dbReference>
<comment type="caution">
    <text evidence="2">The sequence shown here is derived from an EMBL/GenBank/DDBJ whole genome shotgun (WGS) entry which is preliminary data.</text>
</comment>
<accession>A0A916LE42</accession>
<dbReference type="Proteomes" id="UP000039021">
    <property type="component" value="Unassembled WGS sequence"/>
</dbReference>
<evidence type="ECO:0000313" key="3">
    <source>
        <dbReference type="Proteomes" id="UP000039021"/>
    </source>
</evidence>
<feature type="region of interest" description="Disordered" evidence="1">
    <location>
        <begin position="1"/>
        <end position="32"/>
    </location>
</feature>
<evidence type="ECO:0000256" key="1">
    <source>
        <dbReference type="SAM" id="MobiDB-lite"/>
    </source>
</evidence>
<proteinExistence type="predicted"/>
<organism evidence="2 3">
    <name type="scientific">Mycobacterium tuberculosis</name>
    <dbReference type="NCBI Taxonomy" id="1773"/>
    <lineage>
        <taxon>Bacteria</taxon>
        <taxon>Bacillati</taxon>
        <taxon>Actinomycetota</taxon>
        <taxon>Actinomycetes</taxon>
        <taxon>Mycobacteriales</taxon>
        <taxon>Mycobacteriaceae</taxon>
        <taxon>Mycobacterium</taxon>
        <taxon>Mycobacterium tuberculosis complex</taxon>
    </lineage>
</organism>
<protein>
    <submittedName>
        <fullName evidence="2">Uncharacterized protein</fullName>
    </submittedName>
</protein>
<gene>
    <name evidence="2" type="ORF">ERS007739_03982</name>
</gene>
<evidence type="ECO:0000313" key="2">
    <source>
        <dbReference type="EMBL" id="COZ64389.1"/>
    </source>
</evidence>
<sequence length="61" mass="6722">MSYPAARNQLPNVGTSPARSQRSRESSNRLPMPSVWVTPCRSGYWPVKIVGRLGTHASEPV</sequence>